<dbReference type="PANTHER" id="PTHR42940">
    <property type="entry name" value="ALCOHOL DEHYDROGENASE 1-RELATED"/>
    <property type="match status" value="1"/>
</dbReference>
<dbReference type="Pfam" id="PF00107">
    <property type="entry name" value="ADH_zinc_N"/>
    <property type="match status" value="1"/>
</dbReference>
<protein>
    <recommendedName>
        <fullName evidence="4">Alcohol dehydrogenase</fullName>
        <ecNumber evidence="3">1.1.1.1</ecNumber>
    </recommendedName>
</protein>
<evidence type="ECO:0000256" key="7">
    <source>
        <dbReference type="ARBA" id="ARBA00023002"/>
    </source>
</evidence>
<dbReference type="Pfam" id="PF08240">
    <property type="entry name" value="ADH_N"/>
    <property type="match status" value="1"/>
</dbReference>
<dbReference type="GO" id="GO:0004022">
    <property type="term" value="F:alcohol dehydrogenase (NAD+) activity"/>
    <property type="evidence" value="ECO:0007669"/>
    <property type="project" value="UniProtKB-EC"/>
</dbReference>
<reference evidence="13 14" key="1">
    <citation type="submission" date="2014-04" db="EMBL/GenBank/DDBJ databases">
        <title>Complete genome sequence of Mycoplasma bovis attenuated strain P150.</title>
        <authorList>
            <person name="Qi J."/>
            <person name="Guo A."/>
        </authorList>
    </citation>
    <scope>NUCLEOTIDE SEQUENCE [LARGE SCALE GENOMIC DNA]</scope>
    <source>
        <strain evidence="13 14">HB0801-P150</strain>
    </source>
</reference>
<dbReference type="SUPFAM" id="SSF51735">
    <property type="entry name" value="NAD(P)-binding Rossmann-fold domains"/>
    <property type="match status" value="1"/>
</dbReference>
<dbReference type="PANTHER" id="PTHR42940:SF8">
    <property type="entry name" value="VACUOLAR PROTEIN SORTING-ASSOCIATED PROTEIN 11"/>
    <property type="match status" value="1"/>
</dbReference>
<comment type="cofactor">
    <cofactor evidence="1 11">
        <name>Zn(2+)</name>
        <dbReference type="ChEBI" id="CHEBI:29105"/>
    </cofactor>
</comment>
<evidence type="ECO:0000256" key="4">
    <source>
        <dbReference type="ARBA" id="ARBA00016352"/>
    </source>
</evidence>
<organism evidence="13 14">
    <name type="scientific">Mycoplasmopsis bovis</name>
    <name type="common">Mycoplasma bovis</name>
    <dbReference type="NCBI Taxonomy" id="28903"/>
    <lineage>
        <taxon>Bacteria</taxon>
        <taxon>Bacillati</taxon>
        <taxon>Mycoplasmatota</taxon>
        <taxon>Mycoplasmoidales</taxon>
        <taxon>Metamycoplasmataceae</taxon>
        <taxon>Mycoplasmopsis</taxon>
    </lineage>
</organism>
<gene>
    <name evidence="13" type="ORF">BC94_0322</name>
</gene>
<evidence type="ECO:0000256" key="6">
    <source>
        <dbReference type="ARBA" id="ARBA00022833"/>
    </source>
</evidence>
<dbReference type="InterPro" id="IPR013154">
    <property type="entry name" value="ADH-like_N"/>
</dbReference>
<dbReference type="InterPro" id="IPR020843">
    <property type="entry name" value="ER"/>
</dbReference>
<accession>A0A8D4A249</accession>
<sequence length="368" mass="40161">MDNLILFNYYYENSEKVLNMNKMKAFVVKAPKEYSVELIDIPEPVDNEILVKLETSGICHTDLHIANFDWPRQPNYPMIPGHEGIGIVTKVGPNCTKIKVGDRVGVGYMYSACGQCEYCISGKEILCVSRVVTSLVKPGTFAEYTIGHEDYVLPIPKELDIVSGAPILCGGVTSYKALKQAELKVGDYVAIIGIGGLGHFAISYAKAMGLNIVAIDIDDKKLESAKYEGAHYIFNANDLSFVQEVKELTNGGVHAVINTSVSTSSASLAMYILRRAGRQVLVGVPPKDENGKIEFPLSILGTISGEHHVLGSVVGTRQDTKEALILGTKGIVYKIGRIISLDEVKDVFEQLAKGELIGRAVIDFRSYK</sequence>
<evidence type="ECO:0000259" key="12">
    <source>
        <dbReference type="SMART" id="SM00829"/>
    </source>
</evidence>
<keyword evidence="7" id="KW-0560">Oxidoreductase</keyword>
<dbReference type="SUPFAM" id="SSF50129">
    <property type="entry name" value="GroES-like"/>
    <property type="match status" value="1"/>
</dbReference>
<dbReference type="InterPro" id="IPR013149">
    <property type="entry name" value="ADH-like_C"/>
</dbReference>
<dbReference type="GO" id="GO:0008270">
    <property type="term" value="F:zinc ion binding"/>
    <property type="evidence" value="ECO:0007669"/>
    <property type="project" value="InterPro"/>
</dbReference>
<dbReference type="InterPro" id="IPR002328">
    <property type="entry name" value="ADH_Zn_CS"/>
</dbReference>
<keyword evidence="8" id="KW-0520">NAD</keyword>
<comment type="catalytic activity">
    <reaction evidence="9">
        <text>a secondary alcohol + NAD(+) = a ketone + NADH + H(+)</text>
        <dbReference type="Rhea" id="RHEA:10740"/>
        <dbReference type="ChEBI" id="CHEBI:15378"/>
        <dbReference type="ChEBI" id="CHEBI:17087"/>
        <dbReference type="ChEBI" id="CHEBI:35681"/>
        <dbReference type="ChEBI" id="CHEBI:57540"/>
        <dbReference type="ChEBI" id="CHEBI:57945"/>
        <dbReference type="EC" id="1.1.1.1"/>
    </reaction>
</comment>
<dbReference type="InterPro" id="IPR011032">
    <property type="entry name" value="GroES-like_sf"/>
</dbReference>
<evidence type="ECO:0000313" key="13">
    <source>
        <dbReference type="EMBL" id="AMW25627.1"/>
    </source>
</evidence>
<evidence type="ECO:0000256" key="11">
    <source>
        <dbReference type="RuleBase" id="RU361277"/>
    </source>
</evidence>
<evidence type="ECO:0000256" key="2">
    <source>
        <dbReference type="ARBA" id="ARBA00008072"/>
    </source>
</evidence>
<evidence type="ECO:0000256" key="8">
    <source>
        <dbReference type="ARBA" id="ARBA00023027"/>
    </source>
</evidence>
<evidence type="ECO:0000313" key="14">
    <source>
        <dbReference type="Proteomes" id="UP000076372"/>
    </source>
</evidence>
<evidence type="ECO:0000256" key="10">
    <source>
        <dbReference type="ARBA" id="ARBA00049243"/>
    </source>
</evidence>
<evidence type="ECO:0000256" key="9">
    <source>
        <dbReference type="ARBA" id="ARBA00049164"/>
    </source>
</evidence>
<keyword evidence="5 11" id="KW-0479">Metal-binding</keyword>
<dbReference type="FunFam" id="3.40.50.720:FF:000039">
    <property type="entry name" value="Alcohol dehydrogenase AdhP"/>
    <property type="match status" value="1"/>
</dbReference>
<dbReference type="EMBL" id="CP007590">
    <property type="protein sequence ID" value="AMW25627.1"/>
    <property type="molecule type" value="Genomic_DNA"/>
</dbReference>
<dbReference type="InterPro" id="IPR036291">
    <property type="entry name" value="NAD(P)-bd_dom_sf"/>
</dbReference>
<dbReference type="Gene3D" id="3.40.50.720">
    <property type="entry name" value="NAD(P)-binding Rossmann-like Domain"/>
    <property type="match status" value="1"/>
</dbReference>
<dbReference type="Gene3D" id="3.90.180.10">
    <property type="entry name" value="Medium-chain alcohol dehydrogenases, catalytic domain"/>
    <property type="match status" value="1"/>
</dbReference>
<comment type="similarity">
    <text evidence="2 11">Belongs to the zinc-containing alcohol dehydrogenase family.</text>
</comment>
<evidence type="ECO:0000256" key="3">
    <source>
        <dbReference type="ARBA" id="ARBA00013190"/>
    </source>
</evidence>
<dbReference type="CDD" id="cd08297">
    <property type="entry name" value="CAD3"/>
    <property type="match status" value="1"/>
</dbReference>
<proteinExistence type="inferred from homology"/>
<dbReference type="Proteomes" id="UP000076372">
    <property type="component" value="Chromosome"/>
</dbReference>
<feature type="domain" description="Enoyl reductase (ER)" evidence="12">
    <location>
        <begin position="29"/>
        <end position="362"/>
    </location>
</feature>
<comment type="catalytic activity">
    <reaction evidence="10">
        <text>a primary alcohol + NAD(+) = an aldehyde + NADH + H(+)</text>
        <dbReference type="Rhea" id="RHEA:10736"/>
        <dbReference type="ChEBI" id="CHEBI:15378"/>
        <dbReference type="ChEBI" id="CHEBI:15734"/>
        <dbReference type="ChEBI" id="CHEBI:17478"/>
        <dbReference type="ChEBI" id="CHEBI:57540"/>
        <dbReference type="ChEBI" id="CHEBI:57945"/>
        <dbReference type="EC" id="1.1.1.1"/>
    </reaction>
</comment>
<dbReference type="PROSITE" id="PS00059">
    <property type="entry name" value="ADH_ZINC"/>
    <property type="match status" value="1"/>
</dbReference>
<dbReference type="EC" id="1.1.1.1" evidence="3"/>
<evidence type="ECO:0000256" key="5">
    <source>
        <dbReference type="ARBA" id="ARBA00022723"/>
    </source>
</evidence>
<evidence type="ECO:0000256" key="1">
    <source>
        <dbReference type="ARBA" id="ARBA00001947"/>
    </source>
</evidence>
<dbReference type="SMART" id="SM00829">
    <property type="entry name" value="PKS_ER"/>
    <property type="match status" value="1"/>
</dbReference>
<name>A0A8D4A249_MYCBV</name>
<keyword evidence="6 11" id="KW-0862">Zinc</keyword>
<dbReference type="AlphaFoldDB" id="A0A8D4A249"/>